<dbReference type="InterPro" id="IPR002376">
    <property type="entry name" value="Formyl_transf_N"/>
</dbReference>
<proteinExistence type="predicted"/>
<evidence type="ECO:0000259" key="2">
    <source>
        <dbReference type="Pfam" id="PF02911"/>
    </source>
</evidence>
<protein>
    <submittedName>
        <fullName evidence="3">Methionyl-tRNA formyltransferase</fullName>
    </submittedName>
</protein>
<gene>
    <name evidence="3" type="ORF">H3N35_24255</name>
</gene>
<dbReference type="Pfam" id="PF00551">
    <property type="entry name" value="Formyl_trans_N"/>
    <property type="match status" value="1"/>
</dbReference>
<dbReference type="InterPro" id="IPR011034">
    <property type="entry name" value="Formyl_transferase-like_C_sf"/>
</dbReference>
<name>A0ABY7VCB2_9GAMM</name>
<dbReference type="InterPro" id="IPR036477">
    <property type="entry name" value="Formyl_transf_N_sf"/>
</dbReference>
<evidence type="ECO:0000313" key="4">
    <source>
        <dbReference type="Proteomes" id="UP001215231"/>
    </source>
</evidence>
<dbReference type="PANTHER" id="PTHR11138:SF5">
    <property type="entry name" value="METHIONYL-TRNA FORMYLTRANSFERASE, MITOCHONDRIAL"/>
    <property type="match status" value="1"/>
</dbReference>
<reference evidence="3 4" key="1">
    <citation type="journal article" date="2022" name="Mar. Drugs">
        <title>Bioassay-Guided Fractionation Leads to the Detection of Cholic Acid Generated by the Rare Thalassomonas sp.</title>
        <authorList>
            <person name="Pheiffer F."/>
            <person name="Schneider Y.K."/>
            <person name="Hansen E.H."/>
            <person name="Andersen J.H."/>
            <person name="Isaksson J."/>
            <person name="Busche T."/>
            <person name="R C."/>
            <person name="Kalinowski J."/>
            <person name="Zyl L.V."/>
            <person name="Trindade M."/>
        </authorList>
    </citation>
    <scope>NUCLEOTIDE SEQUENCE [LARGE SCALE GENOMIC DNA]</scope>
    <source>
        <strain evidence="3 4">A5K-61T</strain>
    </source>
</reference>
<organism evidence="3 4">
    <name type="scientific">Thalassomonas haliotis</name>
    <dbReference type="NCBI Taxonomy" id="485448"/>
    <lineage>
        <taxon>Bacteria</taxon>
        <taxon>Pseudomonadati</taxon>
        <taxon>Pseudomonadota</taxon>
        <taxon>Gammaproteobacteria</taxon>
        <taxon>Alteromonadales</taxon>
        <taxon>Colwelliaceae</taxon>
        <taxon>Thalassomonas</taxon>
    </lineage>
</organism>
<sequence length="315" mass="34942">MIKKPIKLVLFAASSIMIPTLNRLLQSQQLAGVVLTDRVDNDTLQLQQQLEQGKIPHIRYQPDKPELVVHQVESWRANTGLIFTFSHKLPVAVINAFELGLFNLHASDLPRYRGAMPLYWQIRNREQQGYISLIKVTEAFDRGDILYQQTYPLHPLDTLNSLGNKMAQHAPECVAHFLEKFENKTLEPRLQTGEASLAAMPTQQDLLINWQTMAGEEIAAMARAGNPLFNGAMLIWQQAFVGLLQASVVEHATYGVPPGTVVHIGEPEGVIVATKDGALRLDILTITEGVFTGGNFAERFGLDAGIAFDNPKVAQ</sequence>
<dbReference type="InterPro" id="IPR005793">
    <property type="entry name" value="Formyl_trans_C"/>
</dbReference>
<dbReference type="RefSeq" id="WP_274051446.1">
    <property type="nucleotide sequence ID" value="NZ_CP059693.1"/>
</dbReference>
<evidence type="ECO:0000313" key="3">
    <source>
        <dbReference type="EMBL" id="WDE11297.1"/>
    </source>
</evidence>
<dbReference type="PANTHER" id="PTHR11138">
    <property type="entry name" value="METHIONYL-TRNA FORMYLTRANSFERASE"/>
    <property type="match status" value="1"/>
</dbReference>
<dbReference type="Pfam" id="PF02911">
    <property type="entry name" value="Formyl_trans_C"/>
    <property type="match status" value="1"/>
</dbReference>
<feature type="domain" description="Formyl transferase N-terminal" evidence="1">
    <location>
        <begin position="44"/>
        <end position="173"/>
    </location>
</feature>
<dbReference type="SUPFAM" id="SSF53328">
    <property type="entry name" value="Formyltransferase"/>
    <property type="match status" value="1"/>
</dbReference>
<evidence type="ECO:0000259" key="1">
    <source>
        <dbReference type="Pfam" id="PF00551"/>
    </source>
</evidence>
<keyword evidence="4" id="KW-1185">Reference proteome</keyword>
<dbReference type="Gene3D" id="3.40.50.12230">
    <property type="match status" value="1"/>
</dbReference>
<dbReference type="EMBL" id="CP059693">
    <property type="protein sequence ID" value="WDE11297.1"/>
    <property type="molecule type" value="Genomic_DNA"/>
</dbReference>
<dbReference type="SUPFAM" id="SSF50486">
    <property type="entry name" value="FMT C-terminal domain-like"/>
    <property type="match status" value="1"/>
</dbReference>
<dbReference type="Proteomes" id="UP001215231">
    <property type="component" value="Chromosome"/>
</dbReference>
<accession>A0ABY7VCB2</accession>
<feature type="domain" description="Formyl transferase C-terminal" evidence="2">
    <location>
        <begin position="202"/>
        <end position="286"/>
    </location>
</feature>